<evidence type="ECO:0000256" key="1">
    <source>
        <dbReference type="SAM" id="MobiDB-lite"/>
    </source>
</evidence>
<dbReference type="AlphaFoldDB" id="A0A9N7UNZ5"/>
<name>A0A9N7UNZ5_PLEPL</name>
<accession>A0A9N7UNZ5</accession>
<feature type="compositionally biased region" description="Basic residues" evidence="1">
    <location>
        <begin position="128"/>
        <end position="137"/>
    </location>
</feature>
<gene>
    <name evidence="2" type="ORF">PLEPLA_LOCUS22363</name>
</gene>
<dbReference type="Proteomes" id="UP001153269">
    <property type="component" value="Unassembled WGS sequence"/>
</dbReference>
<feature type="compositionally biased region" description="Basic and acidic residues" evidence="1">
    <location>
        <begin position="110"/>
        <end position="127"/>
    </location>
</feature>
<feature type="compositionally biased region" description="Basic and acidic residues" evidence="1">
    <location>
        <begin position="138"/>
        <end position="153"/>
    </location>
</feature>
<protein>
    <submittedName>
        <fullName evidence="2">Uncharacterized protein</fullName>
    </submittedName>
</protein>
<sequence>MLPPSGHNDLQGAVSLQQVPIDSRDAGASFIKRSRRKRSASVCDSHVLRRFGNLESSREEEFVLGIKMWMKKEPGCIVMSLQATSKPVKRKGNERRERKEGGEVGPTKVNEVEKKRRRGREEVEEGKRRRGGGKRRRGGVEEKKRRRGREEEE</sequence>
<evidence type="ECO:0000313" key="3">
    <source>
        <dbReference type="Proteomes" id="UP001153269"/>
    </source>
</evidence>
<comment type="caution">
    <text evidence="2">The sequence shown here is derived from an EMBL/GenBank/DDBJ whole genome shotgun (WGS) entry which is preliminary data.</text>
</comment>
<dbReference type="EMBL" id="CADEAL010001650">
    <property type="protein sequence ID" value="CAB1434310.1"/>
    <property type="molecule type" value="Genomic_DNA"/>
</dbReference>
<reference evidence="2" key="1">
    <citation type="submission" date="2020-03" db="EMBL/GenBank/DDBJ databases">
        <authorList>
            <person name="Weist P."/>
        </authorList>
    </citation>
    <scope>NUCLEOTIDE SEQUENCE</scope>
</reference>
<proteinExistence type="predicted"/>
<organism evidence="2 3">
    <name type="scientific">Pleuronectes platessa</name>
    <name type="common">European plaice</name>
    <dbReference type="NCBI Taxonomy" id="8262"/>
    <lineage>
        <taxon>Eukaryota</taxon>
        <taxon>Metazoa</taxon>
        <taxon>Chordata</taxon>
        <taxon>Craniata</taxon>
        <taxon>Vertebrata</taxon>
        <taxon>Euteleostomi</taxon>
        <taxon>Actinopterygii</taxon>
        <taxon>Neopterygii</taxon>
        <taxon>Teleostei</taxon>
        <taxon>Neoteleostei</taxon>
        <taxon>Acanthomorphata</taxon>
        <taxon>Carangaria</taxon>
        <taxon>Pleuronectiformes</taxon>
        <taxon>Pleuronectoidei</taxon>
        <taxon>Pleuronectidae</taxon>
        <taxon>Pleuronectes</taxon>
    </lineage>
</organism>
<feature type="region of interest" description="Disordered" evidence="1">
    <location>
        <begin position="81"/>
        <end position="153"/>
    </location>
</feature>
<evidence type="ECO:0000313" key="2">
    <source>
        <dbReference type="EMBL" id="CAB1434310.1"/>
    </source>
</evidence>
<keyword evidence="3" id="KW-1185">Reference proteome</keyword>